<gene>
    <name evidence="10" type="ORF">PTTT1_LOCUS628</name>
</gene>
<evidence type="ECO:0000256" key="2">
    <source>
        <dbReference type="ARBA" id="ARBA00004229"/>
    </source>
</evidence>
<dbReference type="GO" id="GO:0009507">
    <property type="term" value="C:chloroplast"/>
    <property type="evidence" value="ECO:0007669"/>
    <property type="project" value="UniProtKB-SubCell"/>
</dbReference>
<dbReference type="GO" id="GO:0030076">
    <property type="term" value="C:light-harvesting complex"/>
    <property type="evidence" value="ECO:0007669"/>
    <property type="project" value="UniProtKB-KW"/>
</dbReference>
<dbReference type="GO" id="GO:0016168">
    <property type="term" value="F:chlorophyll binding"/>
    <property type="evidence" value="ECO:0007669"/>
    <property type="project" value="UniProtKB-KW"/>
</dbReference>
<keyword evidence="6" id="KW-0934">Plastid</keyword>
<feature type="binding site" evidence="9">
    <location>
        <position position="168"/>
    </location>
    <ligand>
        <name>chlorophyll b</name>
        <dbReference type="ChEBI" id="CHEBI:61721"/>
        <label>4</label>
    </ligand>
</feature>
<dbReference type="SUPFAM" id="SSF103511">
    <property type="entry name" value="Chlorophyll a-b binding protein"/>
    <property type="match status" value="1"/>
</dbReference>
<organism evidence="10">
    <name type="scientific">Phaeodactylum tricornutum</name>
    <name type="common">Diatom</name>
    <dbReference type="NCBI Taxonomy" id="2850"/>
    <lineage>
        <taxon>Eukaryota</taxon>
        <taxon>Sar</taxon>
        <taxon>Stramenopiles</taxon>
        <taxon>Ochrophyta</taxon>
        <taxon>Bacillariophyta</taxon>
        <taxon>Bacillariophyceae</taxon>
        <taxon>Bacillariophycidae</taxon>
        <taxon>Naviculales</taxon>
        <taxon>Phaeodactylaceae</taxon>
        <taxon>Phaeodactylum</taxon>
    </lineage>
</organism>
<dbReference type="GO" id="GO:0009765">
    <property type="term" value="P:photosynthesis, light harvesting"/>
    <property type="evidence" value="ECO:0007669"/>
    <property type="project" value="InterPro"/>
</dbReference>
<feature type="binding site" evidence="9">
    <location>
        <position position="165"/>
    </location>
    <ligand>
        <name>chlorophyll a</name>
        <dbReference type="ChEBI" id="CHEBI:58416"/>
        <label>1</label>
    </ligand>
</feature>
<evidence type="ECO:0000256" key="3">
    <source>
        <dbReference type="ARBA" id="ARBA00005933"/>
    </source>
</evidence>
<keyword evidence="9" id="KW-0157">Chromophore</keyword>
<feature type="binding site" description="axial binding residue" evidence="9">
    <location>
        <position position="129"/>
    </location>
    <ligand>
        <name>chlorophyll b</name>
        <dbReference type="ChEBI" id="CHEBI:61721"/>
        <label>1</label>
    </ligand>
    <ligandPart>
        <name>Mg</name>
        <dbReference type="ChEBI" id="CHEBI:25107"/>
    </ligandPart>
</feature>
<evidence type="ECO:0000256" key="4">
    <source>
        <dbReference type="ARBA" id="ARBA00022528"/>
    </source>
</evidence>
<proteinExistence type="inferred from homology"/>
<dbReference type="PANTHER" id="PTHR21649">
    <property type="entry name" value="CHLOROPHYLL A/B BINDING PROTEIN"/>
    <property type="match status" value="1"/>
</dbReference>
<evidence type="ECO:0000256" key="7">
    <source>
        <dbReference type="ARBA" id="ARBA00023243"/>
    </source>
</evidence>
<evidence type="ECO:0000256" key="9">
    <source>
        <dbReference type="PIRSR" id="PIRSR601344-1"/>
    </source>
</evidence>
<name>A0A8J9SCS5_PHATR</name>
<dbReference type="Gene3D" id="1.10.3460.10">
    <property type="entry name" value="Chlorophyll a/b binding protein domain"/>
    <property type="match status" value="1"/>
</dbReference>
<evidence type="ECO:0000256" key="6">
    <source>
        <dbReference type="ARBA" id="ARBA00022640"/>
    </source>
</evidence>
<sequence>MKKILKRSTICCCLGLYTGDLRVLTHFDLLQSRKKLAAVLPWQSFSKRIVHFFDPLALANDDNFSRFRESELKHGRIAMLAVVESIVTPLLRKSTDWVPKKLPDSILKKFQILNAEDIVRVVVLCGILETLVFVQRDPRDMPGDYATGYFFVRDKALNERKLTVELENGRLAMIAFVGQIAAEFATDQLSWEEQWRGILKGWLDAV</sequence>
<dbReference type="Proteomes" id="UP000836788">
    <property type="component" value="Chromosome 1"/>
</dbReference>
<protein>
    <submittedName>
        <fullName evidence="10">Uncharacterized protein</fullName>
    </submittedName>
</protein>
<comment type="subunit">
    <text evidence="8">The LHC complex of chromophytic algae is composed of fucoxanthin, chlorophyll A and C bound non-covalently by fucoxanthin chlorophyll proteins (FCPs). The ratio of the pigments in LHC; fucoxanthin: chlorophyll C: chlorophyll A; (0.6-1): (0.1-0.3): (1).</text>
</comment>
<dbReference type="InterPro" id="IPR022796">
    <property type="entry name" value="Chloroa_b-bind"/>
</dbReference>
<evidence type="ECO:0000256" key="1">
    <source>
        <dbReference type="ARBA" id="ARBA00004022"/>
    </source>
</evidence>
<feature type="binding site" description="axial binding residue" evidence="9">
    <location>
        <position position="76"/>
    </location>
    <ligand>
        <name>chlorophyll b</name>
        <dbReference type="ChEBI" id="CHEBI:61721"/>
        <label>1</label>
    </ligand>
    <ligandPart>
        <name>Mg</name>
        <dbReference type="ChEBI" id="CHEBI:25107"/>
    </ligandPart>
</feature>
<comment type="function">
    <text evidence="1">The light-harvesting complex (LHC) functions as a light receptor, it captures and delivers excitation energy to photosystems with which it is closely associated. Energy is transferred from the carotenoid and chlorophyll C (or B) to chlorophyll A and the photosynthetic reaction centers where it is used to synthesize ATP and reducing power.</text>
</comment>
<evidence type="ECO:0000256" key="5">
    <source>
        <dbReference type="ARBA" id="ARBA00022531"/>
    </source>
</evidence>
<dbReference type="AlphaFoldDB" id="A0A8J9SCS5"/>
<comment type="subcellular location">
    <subcellularLocation>
        <location evidence="2">Plastid</location>
        <location evidence="2">Chloroplast</location>
    </subcellularLocation>
</comment>
<keyword evidence="5" id="KW-0602">Photosynthesis</keyword>
<evidence type="ECO:0000256" key="8">
    <source>
        <dbReference type="ARBA" id="ARBA00044011"/>
    </source>
</evidence>
<accession>A0A8J9SCS5</accession>
<comment type="similarity">
    <text evidence="3">Belongs to the fucoxanthin chlorophyll protein family.</text>
</comment>
<feature type="binding site" evidence="9">
    <location>
        <position position="170"/>
    </location>
    <ligand>
        <name>chlorophyll a</name>
        <dbReference type="ChEBI" id="CHEBI:58416"/>
        <label>1</label>
    </ligand>
</feature>
<dbReference type="InterPro" id="IPR001344">
    <property type="entry name" value="Chloro_AB-bd_pln"/>
</dbReference>
<keyword evidence="4" id="KW-0150">Chloroplast</keyword>
<dbReference type="Pfam" id="PF00504">
    <property type="entry name" value="Chloroa_b-bind"/>
    <property type="match status" value="1"/>
</dbReference>
<dbReference type="EMBL" id="OU594942">
    <property type="protein sequence ID" value="CAG9276404.1"/>
    <property type="molecule type" value="Genomic_DNA"/>
</dbReference>
<keyword evidence="7" id="KW-0437">Light-harvesting polypeptide</keyword>
<keyword evidence="9" id="KW-0148">Chlorophyll</keyword>
<feature type="binding site" evidence="9">
    <location>
        <position position="71"/>
    </location>
    <ligand>
        <name>chlorophyll a</name>
        <dbReference type="ChEBI" id="CHEBI:58416"/>
        <label>1</label>
    </ligand>
</feature>
<feature type="binding site" evidence="9">
    <location>
        <position position="74"/>
    </location>
    <ligand>
        <name>chlorophyll a</name>
        <dbReference type="ChEBI" id="CHEBI:58416"/>
        <label>1</label>
    </ligand>
</feature>
<dbReference type="GO" id="GO:0016020">
    <property type="term" value="C:membrane"/>
    <property type="evidence" value="ECO:0007669"/>
    <property type="project" value="InterPro"/>
</dbReference>
<reference evidence="10" key="1">
    <citation type="submission" date="2022-02" db="EMBL/GenBank/DDBJ databases">
        <authorList>
            <person name="Giguere J D."/>
        </authorList>
    </citation>
    <scope>NUCLEOTIDE SEQUENCE</scope>
    <source>
        <strain evidence="10">CCAP 1055/1</strain>
    </source>
</reference>
<evidence type="ECO:0000313" key="10">
    <source>
        <dbReference type="EMBL" id="CAG9276404.1"/>
    </source>
</evidence>